<gene>
    <name evidence="3" type="ordered locus">Mcup_1818</name>
</gene>
<organism evidence="3 4">
    <name type="scientific">Metallosphaera cuprina (strain Ar-4)</name>
    <dbReference type="NCBI Taxonomy" id="1006006"/>
    <lineage>
        <taxon>Archaea</taxon>
        <taxon>Thermoproteota</taxon>
        <taxon>Thermoprotei</taxon>
        <taxon>Sulfolobales</taxon>
        <taxon>Sulfolobaceae</taxon>
        <taxon>Metallosphaera</taxon>
    </lineage>
</organism>
<dbReference type="AlphaFoldDB" id="F4G0W1"/>
<dbReference type="SUPFAM" id="SSF52402">
    <property type="entry name" value="Adenine nucleotide alpha hydrolases-like"/>
    <property type="match status" value="1"/>
</dbReference>
<dbReference type="CDD" id="cd23659">
    <property type="entry name" value="USP_At3g01520-like"/>
    <property type="match status" value="1"/>
</dbReference>
<dbReference type="eggNOG" id="arCOG02053">
    <property type="taxonomic scope" value="Archaea"/>
</dbReference>
<dbReference type="STRING" id="1006006.Mcup_1818"/>
<comment type="similarity">
    <text evidence="1">Belongs to the universal stress protein A family.</text>
</comment>
<dbReference type="KEGG" id="mcn:Mcup_1818"/>
<name>F4G0W1_METCR</name>
<evidence type="ECO:0000313" key="3">
    <source>
        <dbReference type="EMBL" id="AEB95920.1"/>
    </source>
</evidence>
<dbReference type="InterPro" id="IPR014729">
    <property type="entry name" value="Rossmann-like_a/b/a_fold"/>
</dbReference>
<dbReference type="PANTHER" id="PTHR46268">
    <property type="entry name" value="STRESS RESPONSE PROTEIN NHAX"/>
    <property type="match status" value="1"/>
</dbReference>
<evidence type="ECO:0000313" key="4">
    <source>
        <dbReference type="Proteomes" id="UP000007812"/>
    </source>
</evidence>
<feature type="domain" description="UspA" evidence="2">
    <location>
        <begin position="17"/>
        <end position="145"/>
    </location>
</feature>
<dbReference type="Pfam" id="PF00582">
    <property type="entry name" value="Usp"/>
    <property type="match status" value="1"/>
</dbReference>
<dbReference type="InterPro" id="IPR006015">
    <property type="entry name" value="Universal_stress_UspA"/>
</dbReference>
<dbReference type="PANTHER" id="PTHR46268:SF6">
    <property type="entry name" value="UNIVERSAL STRESS PROTEIN UP12"/>
    <property type="match status" value="1"/>
</dbReference>
<evidence type="ECO:0000256" key="1">
    <source>
        <dbReference type="ARBA" id="ARBA00008791"/>
    </source>
</evidence>
<proteinExistence type="inferred from homology"/>
<dbReference type="PRINTS" id="PR01438">
    <property type="entry name" value="UNVRSLSTRESS"/>
</dbReference>
<dbReference type="PATRIC" id="fig|1006006.8.peg.1823"/>
<sequence>MIKYSYTDTAKYPLEMKIVLAYDGSDYAKKAVLFTLKIMREVDELHLISIIKEIPRSPEQVVLESEKKAEESLEQIKREIQGYKVVSKVLEGSDVASSIIDYCNKIECDLIVTGSRGLTGLKKVVLGSVSSSLVNKSSIPVLVVK</sequence>
<dbReference type="Proteomes" id="UP000007812">
    <property type="component" value="Chromosome"/>
</dbReference>
<reference evidence="3 4" key="1">
    <citation type="journal article" date="2011" name="J. Bacteriol.">
        <title>Complete genome sequence of Metallosphaera cuprina, a metal sulfide-oxidizing archaeon from a hot spring.</title>
        <authorList>
            <person name="Liu L.J."/>
            <person name="You X.Y."/>
            <person name="Zheng H."/>
            <person name="Wang S."/>
            <person name="Jiang C.Y."/>
            <person name="Liu S.J."/>
        </authorList>
    </citation>
    <scope>NUCLEOTIDE SEQUENCE [LARGE SCALE GENOMIC DNA]</scope>
    <source>
        <strain evidence="3 4">Ar-4</strain>
    </source>
</reference>
<keyword evidence="4" id="KW-1185">Reference proteome</keyword>
<accession>F4G0W1</accession>
<evidence type="ECO:0000259" key="2">
    <source>
        <dbReference type="Pfam" id="PF00582"/>
    </source>
</evidence>
<dbReference type="Gene3D" id="3.40.50.620">
    <property type="entry name" value="HUPs"/>
    <property type="match status" value="1"/>
</dbReference>
<dbReference type="InterPro" id="IPR006016">
    <property type="entry name" value="UspA"/>
</dbReference>
<protein>
    <submittedName>
        <fullName evidence="3">UspA domain-containing protein</fullName>
    </submittedName>
</protein>
<dbReference type="EMBL" id="CP002656">
    <property type="protein sequence ID" value="AEB95920.1"/>
    <property type="molecule type" value="Genomic_DNA"/>
</dbReference>
<dbReference type="HOGENOM" id="CLU_049301_16_2_2"/>